<evidence type="ECO:0000256" key="6">
    <source>
        <dbReference type="ARBA" id="ARBA00023136"/>
    </source>
</evidence>
<comment type="similarity">
    <text evidence="2">Belongs to the MscS (TC 1.A.23) family.</text>
</comment>
<feature type="transmembrane region" description="Helical" evidence="7">
    <location>
        <begin position="104"/>
        <end position="127"/>
    </location>
</feature>
<evidence type="ECO:0000313" key="12">
    <source>
        <dbReference type="Proteomes" id="UP000306585"/>
    </source>
</evidence>
<dbReference type="EMBL" id="VBRY01000015">
    <property type="protein sequence ID" value="TLS65548.1"/>
    <property type="molecule type" value="Genomic_DNA"/>
</dbReference>
<feature type="transmembrane region" description="Helical" evidence="7">
    <location>
        <begin position="60"/>
        <end position="84"/>
    </location>
</feature>
<keyword evidence="5 7" id="KW-1133">Transmembrane helix</keyword>
<evidence type="ECO:0000259" key="8">
    <source>
        <dbReference type="Pfam" id="PF00924"/>
    </source>
</evidence>
<evidence type="ECO:0000259" key="9">
    <source>
        <dbReference type="Pfam" id="PF21082"/>
    </source>
</evidence>
<comment type="caution">
    <text evidence="11">The sequence shown here is derived from an EMBL/GenBank/DDBJ whole genome shotgun (WGS) entry which is preliminary data.</text>
</comment>
<dbReference type="RefSeq" id="WP_138240202.1">
    <property type="nucleotide sequence ID" value="NZ_VBRY01000015.1"/>
</dbReference>
<sequence length="372" mass="41602">MHDVWALMTGNRVLDITLAHWLLAMITLFATVVAQRITLTTFDRMARRLAARTKTQLDDVLLTAAERPASMLVLIIGLMLTVHLLQPPADVFPLVALIDQAARIMAIIIGIWFLWRLIAGLTSYFTARAEETDSPLDNQLVPFIAKTLKIFLIMTAVLVVAQNMGYSISGLLASLGIGGIAVAMAAKDTISNIFGSIMILIDRPFTIGDWIKTSEFEGVVEEIGFRSTRIRTFERTLVNVPNSSLANMVIDNIDARSERRIKMRIGLTYDTSASQMQAAIDGIEQILRNHPGVDQGYKLVKFDEFDESSLSIFLYYFSASKVWEEYLQVRQEVNLQIMMLLEGMGLSFAFPTRTLHIETEAAASERPRAPIR</sequence>
<evidence type="ECO:0000256" key="5">
    <source>
        <dbReference type="ARBA" id="ARBA00022989"/>
    </source>
</evidence>
<proteinExistence type="inferred from homology"/>
<dbReference type="PANTHER" id="PTHR43634:SF2">
    <property type="entry name" value="LOW CONDUCTANCE MECHANOSENSITIVE CHANNEL YNAI"/>
    <property type="match status" value="1"/>
</dbReference>
<feature type="transmembrane region" description="Helical" evidence="7">
    <location>
        <begin position="20"/>
        <end position="39"/>
    </location>
</feature>
<keyword evidence="12" id="KW-1185">Reference proteome</keyword>
<keyword evidence="6 7" id="KW-0472">Membrane</keyword>
<dbReference type="SUPFAM" id="SSF50182">
    <property type="entry name" value="Sm-like ribonucleoproteins"/>
    <property type="match status" value="1"/>
</dbReference>
<dbReference type="PANTHER" id="PTHR43634">
    <property type="entry name" value="OW CONDUCTANCE MECHANOSENSITIVE CHANNEL"/>
    <property type="match status" value="1"/>
</dbReference>
<protein>
    <submittedName>
        <fullName evidence="11">Mechanosensitive ion channel family protein</fullName>
    </submittedName>
</protein>
<dbReference type="InterPro" id="IPR011014">
    <property type="entry name" value="MscS_channel_TM-2"/>
</dbReference>
<keyword evidence="4 7" id="KW-0812">Transmembrane</keyword>
<evidence type="ECO:0000313" key="11">
    <source>
        <dbReference type="EMBL" id="TLS65548.1"/>
    </source>
</evidence>
<organism evidence="11 12">
    <name type="scientific">Mariprofundus erugo</name>
    <dbReference type="NCBI Taxonomy" id="2528639"/>
    <lineage>
        <taxon>Bacteria</taxon>
        <taxon>Pseudomonadati</taxon>
        <taxon>Pseudomonadota</taxon>
        <taxon>Candidatius Mariprofundia</taxon>
        <taxon>Mariprofundales</taxon>
        <taxon>Mariprofundaceae</taxon>
        <taxon>Mariprofundus</taxon>
    </lineage>
</organism>
<dbReference type="GO" id="GO:0008381">
    <property type="term" value="F:mechanosensitive monoatomic ion channel activity"/>
    <property type="evidence" value="ECO:0007669"/>
    <property type="project" value="UniProtKB-ARBA"/>
</dbReference>
<evidence type="ECO:0000259" key="10">
    <source>
        <dbReference type="Pfam" id="PF21088"/>
    </source>
</evidence>
<accession>A0A5R9GI02</accession>
<feature type="domain" description="Mechanosensitive ion channel MscS" evidence="8">
    <location>
        <begin position="188"/>
        <end position="253"/>
    </location>
</feature>
<dbReference type="SUPFAM" id="SSF82689">
    <property type="entry name" value="Mechanosensitive channel protein MscS (YggB), C-terminal domain"/>
    <property type="match status" value="1"/>
</dbReference>
<dbReference type="Proteomes" id="UP000306585">
    <property type="component" value="Unassembled WGS sequence"/>
</dbReference>
<evidence type="ECO:0000256" key="7">
    <source>
        <dbReference type="SAM" id="Phobius"/>
    </source>
</evidence>
<dbReference type="AlphaFoldDB" id="A0A5R9GI02"/>
<dbReference type="Pfam" id="PF21082">
    <property type="entry name" value="MS_channel_3rd"/>
    <property type="match status" value="1"/>
</dbReference>
<dbReference type="Gene3D" id="2.30.30.60">
    <property type="match status" value="1"/>
</dbReference>
<dbReference type="InterPro" id="IPR010920">
    <property type="entry name" value="LSM_dom_sf"/>
</dbReference>
<feature type="domain" description="Mechanosensitive ion channel transmembrane helices 2/3" evidence="10">
    <location>
        <begin position="146"/>
        <end position="187"/>
    </location>
</feature>
<dbReference type="InterPro" id="IPR006685">
    <property type="entry name" value="MscS_channel_2nd"/>
</dbReference>
<dbReference type="InterPro" id="IPR011066">
    <property type="entry name" value="MscS_channel_C_sf"/>
</dbReference>
<dbReference type="SUPFAM" id="SSF82861">
    <property type="entry name" value="Mechanosensitive channel protein MscS (YggB), transmembrane region"/>
    <property type="match status" value="1"/>
</dbReference>
<dbReference type="InterPro" id="IPR023408">
    <property type="entry name" value="MscS_beta-dom_sf"/>
</dbReference>
<evidence type="ECO:0000256" key="2">
    <source>
        <dbReference type="ARBA" id="ARBA00008017"/>
    </source>
</evidence>
<name>A0A5R9GI02_9PROT</name>
<dbReference type="Pfam" id="PF00924">
    <property type="entry name" value="MS_channel_2nd"/>
    <property type="match status" value="1"/>
</dbReference>
<dbReference type="Gene3D" id="3.30.70.100">
    <property type="match status" value="1"/>
</dbReference>
<evidence type="ECO:0000256" key="3">
    <source>
        <dbReference type="ARBA" id="ARBA00022475"/>
    </source>
</evidence>
<evidence type="ECO:0000256" key="1">
    <source>
        <dbReference type="ARBA" id="ARBA00004651"/>
    </source>
</evidence>
<reference evidence="11 12" key="1">
    <citation type="journal article" date="2019" name="Appl. Environ. Microbiol.">
        <title>Environmental Evidence and Genomic Insight of Iron-oxidizing Bacteria Preference Towards More Corrosion Resistant Stainless Steel at Higher Salinities.</title>
        <authorList>
            <person name="Garrison C.E."/>
            <person name="Price K.A."/>
            <person name="Field E.K."/>
        </authorList>
    </citation>
    <scope>NUCLEOTIDE SEQUENCE [LARGE SCALE GENOMIC DNA]</scope>
    <source>
        <strain evidence="11 12">P3</strain>
    </source>
</reference>
<keyword evidence="3" id="KW-1003">Cell membrane</keyword>
<comment type="subcellular location">
    <subcellularLocation>
        <location evidence="1">Cell membrane</location>
        <topology evidence="1">Multi-pass membrane protein</topology>
    </subcellularLocation>
</comment>
<feature type="transmembrane region" description="Helical" evidence="7">
    <location>
        <begin position="166"/>
        <end position="186"/>
    </location>
</feature>
<gene>
    <name evidence="11" type="ORF">FEF65_12725</name>
</gene>
<dbReference type="GO" id="GO:0005886">
    <property type="term" value="C:plasma membrane"/>
    <property type="evidence" value="ECO:0007669"/>
    <property type="project" value="UniProtKB-SubCell"/>
</dbReference>
<dbReference type="InterPro" id="IPR049278">
    <property type="entry name" value="MS_channel_C"/>
</dbReference>
<evidence type="ECO:0000256" key="4">
    <source>
        <dbReference type="ARBA" id="ARBA00022692"/>
    </source>
</evidence>
<dbReference type="InterPro" id="IPR045042">
    <property type="entry name" value="YnaI-like"/>
</dbReference>
<feature type="domain" description="Mechanosensitive ion channel MscS C-terminal" evidence="9">
    <location>
        <begin position="261"/>
        <end position="348"/>
    </location>
</feature>
<dbReference type="InterPro" id="IPR049142">
    <property type="entry name" value="MS_channel_1st"/>
</dbReference>
<dbReference type="Pfam" id="PF21088">
    <property type="entry name" value="MS_channel_1st"/>
    <property type="match status" value="1"/>
</dbReference>
<dbReference type="Gene3D" id="1.10.287.1260">
    <property type="match status" value="1"/>
</dbReference>